<feature type="chain" id="PRO_5046087465" evidence="1">
    <location>
        <begin position="23"/>
        <end position="505"/>
    </location>
</feature>
<comment type="caution">
    <text evidence="3">The sequence shown here is derived from an EMBL/GenBank/DDBJ whole genome shotgun (WGS) entry which is preliminary data.</text>
</comment>
<proteinExistence type="predicted"/>
<evidence type="ECO:0000313" key="4">
    <source>
        <dbReference type="Proteomes" id="UP001597545"/>
    </source>
</evidence>
<organism evidence="3 4">
    <name type="scientific">Sphingobacterium suaedae</name>
    <dbReference type="NCBI Taxonomy" id="1686402"/>
    <lineage>
        <taxon>Bacteria</taxon>
        <taxon>Pseudomonadati</taxon>
        <taxon>Bacteroidota</taxon>
        <taxon>Sphingobacteriia</taxon>
        <taxon>Sphingobacteriales</taxon>
        <taxon>Sphingobacteriaceae</taxon>
        <taxon>Sphingobacterium</taxon>
    </lineage>
</organism>
<evidence type="ECO:0000313" key="3">
    <source>
        <dbReference type="EMBL" id="MFD2549873.1"/>
    </source>
</evidence>
<gene>
    <name evidence="3" type="ORF">ACFSR5_19670</name>
</gene>
<dbReference type="Pfam" id="PF21012">
    <property type="entry name" value="DUF6850"/>
    <property type="match status" value="1"/>
</dbReference>
<dbReference type="EMBL" id="JBHULR010000021">
    <property type="protein sequence ID" value="MFD2549873.1"/>
    <property type="molecule type" value="Genomic_DNA"/>
</dbReference>
<feature type="signal peptide" evidence="1">
    <location>
        <begin position="1"/>
        <end position="22"/>
    </location>
</feature>
<reference evidence="4" key="1">
    <citation type="journal article" date="2019" name="Int. J. Syst. Evol. Microbiol.">
        <title>The Global Catalogue of Microorganisms (GCM) 10K type strain sequencing project: providing services to taxonomists for standard genome sequencing and annotation.</title>
        <authorList>
            <consortium name="The Broad Institute Genomics Platform"/>
            <consortium name="The Broad Institute Genome Sequencing Center for Infectious Disease"/>
            <person name="Wu L."/>
            <person name="Ma J."/>
        </authorList>
    </citation>
    <scope>NUCLEOTIDE SEQUENCE [LARGE SCALE GENOMIC DNA]</scope>
    <source>
        <strain evidence="4">KCTC 42662</strain>
    </source>
</reference>
<sequence length="505" mass="56371">MYLTLRTTILVGLILSTMFVRAQDTVLHDPAPYQLERISNMNDLRIQGTAIGALQPYRWLFSGTDVEVGYGVSEQKLYDWQKGAGKSEFGITASSYLRELLPNTTVWGNAQYVSSEIKKVNYNESLDYDRILPYALADSVGGDLKQESYTFGGGLARTYEKWTLAGEVAVVAQQAYRQLDPRPNNRSSTLTVELSGARELAWPYTVALAVEGELYKQTAQLSFANQLGIPLIFNLNGLGNYNNLLTGSGGGSSTSVHYHANKLGVSLQFIPKRKGLWIGGSVARDAGSKSSGRSFDDINNWTDLTSQVTFGFDGNWGLVNYSFLLRSDVRRREGSEGLFTNQNTDSELLKIAELSSYRLFEDRFGGSLTLGQQYWNVKIGAAYRNYKEQYLSPYRSQDVQQIDAHLDLQYFIRAKGQLIRLDVGMMKTSNFAANHTFHNVKSTSGIAQLLANNFEVLSREPLFLTGQAQWHLPILSQWKPYITAKTQHASSLGLHVGELKLGFVF</sequence>
<accession>A0ABW5KNI9</accession>
<feature type="domain" description="DUF6850" evidence="2">
    <location>
        <begin position="63"/>
        <end position="490"/>
    </location>
</feature>
<evidence type="ECO:0000259" key="2">
    <source>
        <dbReference type="Pfam" id="PF21012"/>
    </source>
</evidence>
<keyword evidence="4" id="KW-1185">Reference proteome</keyword>
<dbReference type="RefSeq" id="WP_380906228.1">
    <property type="nucleotide sequence ID" value="NZ_JBHUEG010000018.1"/>
</dbReference>
<protein>
    <submittedName>
        <fullName evidence="3">DUF6850 family outer membrane beta-barrel protein</fullName>
    </submittedName>
</protein>
<keyword evidence="1" id="KW-0732">Signal</keyword>
<evidence type="ECO:0000256" key="1">
    <source>
        <dbReference type="SAM" id="SignalP"/>
    </source>
</evidence>
<name>A0ABW5KNI9_9SPHI</name>
<dbReference type="InterPro" id="IPR049236">
    <property type="entry name" value="DUF6850"/>
</dbReference>
<dbReference type="Proteomes" id="UP001597545">
    <property type="component" value="Unassembled WGS sequence"/>
</dbReference>